<comment type="caution">
    <text evidence="1">The sequence shown here is derived from an EMBL/GenBank/DDBJ whole genome shotgun (WGS) entry which is preliminary data.</text>
</comment>
<evidence type="ECO:0000313" key="1">
    <source>
        <dbReference type="EMBL" id="KAI4300596.1"/>
    </source>
</evidence>
<protein>
    <submittedName>
        <fullName evidence="1">Uncharacterized protein</fullName>
    </submittedName>
</protein>
<name>A0ACB9KTD5_BAUVA</name>
<dbReference type="EMBL" id="CM039438">
    <property type="protein sequence ID" value="KAI4300596.1"/>
    <property type="molecule type" value="Genomic_DNA"/>
</dbReference>
<reference evidence="1 2" key="1">
    <citation type="journal article" date="2022" name="DNA Res.">
        <title>Chromosomal-level genome assembly of the orchid tree Bauhinia variegata (Leguminosae; Cercidoideae) supports the allotetraploid origin hypothesis of Bauhinia.</title>
        <authorList>
            <person name="Zhong Y."/>
            <person name="Chen Y."/>
            <person name="Zheng D."/>
            <person name="Pang J."/>
            <person name="Liu Y."/>
            <person name="Luo S."/>
            <person name="Meng S."/>
            <person name="Qian L."/>
            <person name="Wei D."/>
            <person name="Dai S."/>
            <person name="Zhou R."/>
        </authorList>
    </citation>
    <scope>NUCLEOTIDE SEQUENCE [LARGE SCALE GENOMIC DNA]</scope>
    <source>
        <strain evidence="1">BV-YZ2020</strain>
    </source>
</reference>
<gene>
    <name evidence="1" type="ORF">L6164_033954</name>
</gene>
<evidence type="ECO:0000313" key="2">
    <source>
        <dbReference type="Proteomes" id="UP000828941"/>
    </source>
</evidence>
<proteinExistence type="predicted"/>
<accession>A0ACB9KTD5</accession>
<sequence>METKMSLNRMFMIRAISQPIPSVCFNTISKDEVQLWHCRYGHLGFKGLQILQQKNMVDGLPFMKSPLKFCKDCLVGKQQRDPFPKKSIWRASQVLQLVHADICGPIRPISNSGKRWWKEAESDADRVEGVLYTVSTNSDSDSEILLNLRKEDEHDRSKNTEVGVSGRQYALVAEGMWLRALKR</sequence>
<keyword evidence="2" id="KW-1185">Reference proteome</keyword>
<organism evidence="1 2">
    <name type="scientific">Bauhinia variegata</name>
    <name type="common">Purple orchid tree</name>
    <name type="synonym">Phanera variegata</name>
    <dbReference type="NCBI Taxonomy" id="167791"/>
    <lineage>
        <taxon>Eukaryota</taxon>
        <taxon>Viridiplantae</taxon>
        <taxon>Streptophyta</taxon>
        <taxon>Embryophyta</taxon>
        <taxon>Tracheophyta</taxon>
        <taxon>Spermatophyta</taxon>
        <taxon>Magnoliopsida</taxon>
        <taxon>eudicotyledons</taxon>
        <taxon>Gunneridae</taxon>
        <taxon>Pentapetalae</taxon>
        <taxon>rosids</taxon>
        <taxon>fabids</taxon>
        <taxon>Fabales</taxon>
        <taxon>Fabaceae</taxon>
        <taxon>Cercidoideae</taxon>
        <taxon>Cercideae</taxon>
        <taxon>Bauhiniinae</taxon>
        <taxon>Bauhinia</taxon>
    </lineage>
</organism>
<dbReference type="Proteomes" id="UP000828941">
    <property type="component" value="Chromosome 13"/>
</dbReference>